<feature type="domain" description="Multidrug resistance protein MdtA-like barrel-sandwich hybrid" evidence="5">
    <location>
        <begin position="69"/>
        <end position="212"/>
    </location>
</feature>
<evidence type="ECO:0000259" key="7">
    <source>
        <dbReference type="Pfam" id="PF25967"/>
    </source>
</evidence>
<feature type="signal peptide" evidence="3">
    <location>
        <begin position="1"/>
        <end position="28"/>
    </location>
</feature>
<accession>A0A5K7Z9W4</accession>
<dbReference type="PANTHER" id="PTHR30158:SF3">
    <property type="entry name" value="MULTIDRUG EFFLUX PUMP SUBUNIT ACRA-RELATED"/>
    <property type="match status" value="1"/>
</dbReference>
<dbReference type="Pfam" id="PF25876">
    <property type="entry name" value="HH_MFP_RND"/>
    <property type="match status" value="1"/>
</dbReference>
<feature type="chain" id="PRO_5024347575" evidence="3">
    <location>
        <begin position="29"/>
        <end position="396"/>
    </location>
</feature>
<evidence type="ECO:0000259" key="4">
    <source>
        <dbReference type="Pfam" id="PF25876"/>
    </source>
</evidence>
<dbReference type="SUPFAM" id="SSF111369">
    <property type="entry name" value="HlyD-like secretion proteins"/>
    <property type="match status" value="1"/>
</dbReference>
<dbReference type="Pfam" id="PF25944">
    <property type="entry name" value="Beta-barrel_RND"/>
    <property type="match status" value="1"/>
</dbReference>
<evidence type="ECO:0000256" key="3">
    <source>
        <dbReference type="SAM" id="SignalP"/>
    </source>
</evidence>
<protein>
    <submittedName>
        <fullName evidence="8">MexX family efflux pump subunit</fullName>
    </submittedName>
</protein>
<feature type="domain" description="Multidrug resistance protein MdtA-like C-terminal permuted SH3" evidence="7">
    <location>
        <begin position="311"/>
        <end position="371"/>
    </location>
</feature>
<dbReference type="FunFam" id="2.40.420.20:FF:000001">
    <property type="entry name" value="Efflux RND transporter periplasmic adaptor subunit"/>
    <property type="match status" value="1"/>
</dbReference>
<proteinExistence type="inferred from homology"/>
<dbReference type="Pfam" id="PF25967">
    <property type="entry name" value="RND-MFP_C"/>
    <property type="match status" value="1"/>
</dbReference>
<dbReference type="GO" id="GO:0046677">
    <property type="term" value="P:response to antibiotic"/>
    <property type="evidence" value="ECO:0007669"/>
    <property type="project" value="TreeGrafter"/>
</dbReference>
<comment type="similarity">
    <text evidence="2">Belongs to the membrane fusion protein (MFP) (TC 8.A.1) family.</text>
</comment>
<dbReference type="InterPro" id="IPR058625">
    <property type="entry name" value="MdtA-like_BSH"/>
</dbReference>
<dbReference type="OrthoDB" id="9772050at2"/>
<evidence type="ECO:0000259" key="6">
    <source>
        <dbReference type="Pfam" id="PF25944"/>
    </source>
</evidence>
<dbReference type="InterPro" id="IPR058627">
    <property type="entry name" value="MdtA-like_C"/>
</dbReference>
<dbReference type="NCBIfam" id="TIGR01730">
    <property type="entry name" value="RND_mfp"/>
    <property type="match status" value="1"/>
</dbReference>
<evidence type="ECO:0000313" key="9">
    <source>
        <dbReference type="Proteomes" id="UP000427769"/>
    </source>
</evidence>
<dbReference type="KEGG" id="dwd:DSCW_26710"/>
<feature type="domain" description="Multidrug resistance protein MdtA-like alpha-helical hairpin" evidence="4">
    <location>
        <begin position="110"/>
        <end position="179"/>
    </location>
</feature>
<dbReference type="InterPro" id="IPR058626">
    <property type="entry name" value="MdtA-like_b-barrel"/>
</dbReference>
<reference evidence="8 9" key="1">
    <citation type="submission" date="2019-11" db="EMBL/GenBank/DDBJ databases">
        <title>Comparative genomics of hydrocarbon-degrading Desulfosarcina strains.</title>
        <authorList>
            <person name="Watanabe M."/>
            <person name="Kojima H."/>
            <person name="Fukui M."/>
        </authorList>
    </citation>
    <scope>NUCLEOTIDE SEQUENCE [LARGE SCALE GENOMIC DNA]</scope>
    <source>
        <strain evidence="8 9">PP31</strain>
    </source>
</reference>
<organism evidence="8 9">
    <name type="scientific">Desulfosarcina widdelii</name>
    <dbReference type="NCBI Taxonomy" id="947919"/>
    <lineage>
        <taxon>Bacteria</taxon>
        <taxon>Pseudomonadati</taxon>
        <taxon>Thermodesulfobacteriota</taxon>
        <taxon>Desulfobacteria</taxon>
        <taxon>Desulfobacterales</taxon>
        <taxon>Desulfosarcinaceae</taxon>
        <taxon>Desulfosarcina</taxon>
    </lineage>
</organism>
<dbReference type="EMBL" id="AP021875">
    <property type="protein sequence ID" value="BBO75254.1"/>
    <property type="molecule type" value="Genomic_DNA"/>
</dbReference>
<dbReference type="PANTHER" id="PTHR30158">
    <property type="entry name" value="ACRA/E-RELATED COMPONENT OF DRUG EFFLUX TRANSPORTER"/>
    <property type="match status" value="1"/>
</dbReference>
<dbReference type="Gene3D" id="2.40.50.100">
    <property type="match status" value="1"/>
</dbReference>
<feature type="domain" description="Multidrug resistance protein MdtA-like beta-barrel" evidence="6">
    <location>
        <begin position="216"/>
        <end position="306"/>
    </location>
</feature>
<keyword evidence="9" id="KW-1185">Reference proteome</keyword>
<dbReference type="Gene3D" id="1.10.287.470">
    <property type="entry name" value="Helix hairpin bin"/>
    <property type="match status" value="1"/>
</dbReference>
<dbReference type="Gene3D" id="2.40.420.20">
    <property type="match status" value="1"/>
</dbReference>
<evidence type="ECO:0000256" key="1">
    <source>
        <dbReference type="ARBA" id="ARBA00004196"/>
    </source>
</evidence>
<dbReference type="Pfam" id="PF25917">
    <property type="entry name" value="BSH_RND"/>
    <property type="match status" value="1"/>
</dbReference>
<keyword evidence="3" id="KW-0732">Signal</keyword>
<gene>
    <name evidence="8" type="ORF">DSCW_26710</name>
</gene>
<name>A0A5K7Z9W4_9BACT</name>
<evidence type="ECO:0000313" key="8">
    <source>
        <dbReference type="EMBL" id="BBO75254.1"/>
    </source>
</evidence>
<evidence type="ECO:0000256" key="2">
    <source>
        <dbReference type="ARBA" id="ARBA00009477"/>
    </source>
</evidence>
<dbReference type="Proteomes" id="UP000427769">
    <property type="component" value="Chromosome"/>
</dbReference>
<dbReference type="Gene3D" id="2.40.30.170">
    <property type="match status" value="1"/>
</dbReference>
<dbReference type="AlphaFoldDB" id="A0A5K7Z9W4"/>
<dbReference type="GO" id="GO:0005886">
    <property type="term" value="C:plasma membrane"/>
    <property type="evidence" value="ECO:0007669"/>
    <property type="project" value="UniProtKB-SubCell"/>
</dbReference>
<sequence>MQASQPMTMKKKMAILSCALLAMIGCQGENQQQAQAPAAAPAPQVSVVTIQPQPILLTTELPGRTSAYRIAEIRPQVNGLIQKRLFTEGADVKAGDVLYQIDPATFKAALGNAEAALSRSEATLPAIRSRVERYKELLAEKAVSQQDFDDAAAELKNAEADVQYWKASVETARINLAYTRITAPISGRIGRSTVTEGAIVTAYQAMALATIQQLDPIYVDVPQSTTDLLRLRKLLKEGQLDQSGKSQNKVALLLEDGSTYPHEGSLKFRDVSVEQSTGSVTLRVVFPNPDGLLLPGMFVRAVIKEGENQTAILVPQQGVSRDRRGNPQALIVDSEGKTALRMLTVERAVGDQWLVSEGLVPGDRVIVEGLKMLRPGTPVKAVPFTPSNAAAAGGSN</sequence>
<dbReference type="InterPro" id="IPR006143">
    <property type="entry name" value="RND_pump_MFP"/>
</dbReference>
<dbReference type="GO" id="GO:0022857">
    <property type="term" value="F:transmembrane transporter activity"/>
    <property type="evidence" value="ECO:0007669"/>
    <property type="project" value="InterPro"/>
</dbReference>
<dbReference type="InterPro" id="IPR058624">
    <property type="entry name" value="MdtA-like_HH"/>
</dbReference>
<comment type="subcellular location">
    <subcellularLocation>
        <location evidence="1">Cell envelope</location>
    </subcellularLocation>
</comment>
<evidence type="ECO:0000259" key="5">
    <source>
        <dbReference type="Pfam" id="PF25917"/>
    </source>
</evidence>